<keyword evidence="4" id="KW-0460">Magnesium</keyword>
<dbReference type="GO" id="GO:0016787">
    <property type="term" value="F:hydrolase activity"/>
    <property type="evidence" value="ECO:0007669"/>
    <property type="project" value="UniProtKB-KW"/>
</dbReference>
<dbReference type="SUPFAM" id="SSF88713">
    <property type="entry name" value="Glycoside hydrolase/deacetylase"/>
    <property type="match status" value="1"/>
</dbReference>
<keyword evidence="3" id="KW-0378">Hydrolase</keyword>
<evidence type="ECO:0000313" key="7">
    <source>
        <dbReference type="Proteomes" id="UP000185746"/>
    </source>
</evidence>
<protein>
    <recommendedName>
        <fullName evidence="8">ChbG/HpnK family deacetylase</fullName>
    </recommendedName>
</protein>
<name>A0A1D8JKM3_9BACL</name>
<dbReference type="Proteomes" id="UP000185746">
    <property type="component" value="Chromosome"/>
</dbReference>
<dbReference type="Pfam" id="PF04794">
    <property type="entry name" value="YdjC"/>
    <property type="match status" value="1"/>
</dbReference>
<dbReference type="GO" id="GO:0019213">
    <property type="term" value="F:deacetylase activity"/>
    <property type="evidence" value="ECO:0007669"/>
    <property type="project" value="TreeGrafter"/>
</dbReference>
<keyword evidence="7" id="KW-1185">Reference proteome</keyword>
<dbReference type="PANTHER" id="PTHR31609:SF1">
    <property type="entry name" value="CARBOHYDRATE DEACETYLASE"/>
    <property type="match status" value="1"/>
</dbReference>
<dbReference type="PANTHER" id="PTHR31609">
    <property type="entry name" value="YDJC DEACETYLASE FAMILY MEMBER"/>
    <property type="match status" value="1"/>
</dbReference>
<comment type="cofactor">
    <cofactor evidence="1">
        <name>Mg(2+)</name>
        <dbReference type="ChEBI" id="CHEBI:18420"/>
    </cofactor>
</comment>
<dbReference type="InterPro" id="IPR011330">
    <property type="entry name" value="Glyco_hydro/deAcase_b/a-brl"/>
</dbReference>
<keyword evidence="2" id="KW-0479">Metal-binding</keyword>
<evidence type="ECO:0000256" key="2">
    <source>
        <dbReference type="ARBA" id="ARBA00022723"/>
    </source>
</evidence>
<proteinExistence type="predicted"/>
<dbReference type="KEGG" id="surl:BI350_14725"/>
<dbReference type="RefSeq" id="WP_245698353.1">
    <property type="nucleotide sequence ID" value="NZ_CP017560.1"/>
</dbReference>
<keyword evidence="5" id="KW-0119">Carbohydrate metabolism</keyword>
<gene>
    <name evidence="6" type="ORF">BI350_14725</name>
</gene>
<evidence type="ECO:0008006" key="8">
    <source>
        <dbReference type="Google" id="ProtNLM"/>
    </source>
</evidence>
<dbReference type="Gene3D" id="3.20.20.370">
    <property type="entry name" value="Glycoside hydrolase/deacetylase"/>
    <property type="match status" value="1"/>
</dbReference>
<dbReference type="GO" id="GO:0005975">
    <property type="term" value="P:carbohydrate metabolic process"/>
    <property type="evidence" value="ECO:0007669"/>
    <property type="project" value="InterPro"/>
</dbReference>
<reference evidence="6 7" key="1">
    <citation type="submission" date="2016-09" db="EMBL/GenBank/DDBJ databases">
        <title>Complete genome sequence of the Lysinibacillus sphaericus LMG 22257, a specie of Bacillus with ureolytic activity that can effectively biodeposit calcium carbonate.</title>
        <authorList>
            <person name="Yan W."/>
        </authorList>
    </citation>
    <scope>NUCLEOTIDE SEQUENCE [LARGE SCALE GENOMIC DNA]</scope>
    <source>
        <strain evidence="6 7">LMG 22257</strain>
    </source>
</reference>
<evidence type="ECO:0000256" key="1">
    <source>
        <dbReference type="ARBA" id="ARBA00001946"/>
    </source>
</evidence>
<dbReference type="GO" id="GO:0046872">
    <property type="term" value="F:metal ion binding"/>
    <property type="evidence" value="ECO:0007669"/>
    <property type="project" value="UniProtKB-KW"/>
</dbReference>
<accession>A0A1D8JKM3</accession>
<dbReference type="AlphaFoldDB" id="A0A1D8JKM3"/>
<evidence type="ECO:0000256" key="4">
    <source>
        <dbReference type="ARBA" id="ARBA00022842"/>
    </source>
</evidence>
<dbReference type="InterPro" id="IPR006879">
    <property type="entry name" value="YdjC-like"/>
</dbReference>
<evidence type="ECO:0000256" key="3">
    <source>
        <dbReference type="ARBA" id="ARBA00022801"/>
    </source>
</evidence>
<evidence type="ECO:0000313" key="6">
    <source>
        <dbReference type="EMBL" id="AOV09268.1"/>
    </source>
</evidence>
<sequence>MNPILKKMGYSKEDKVVVVHADDVGITQSSIDAYLELLDFGTISSGSTMVPCPWFPEVAKVFRNHPQIDLGLHLTLNCEYETYRWRPVSTLDPSSGIIDENGYFKQDKHEVMKTGLPEYVATEIEAQLTVARNMGVSPTHVDSHSGTLWNPKFIDAYLDFYKKHQVLPVVFNLPGMADSLADSMKTLFNVPEEKINRFAAQGLPVVDAIAGLPVEHTYGRNDRLQLAKSILKQLPKGKLTHFAFHPMKDTPESRGLKRYSEGRIGDYEVFMQNELKDFLVNNGIQLIGYKDLMKYVSLP</sequence>
<organism evidence="6 7">
    <name type="scientific">Sporosarcina ureilytica</name>
    <dbReference type="NCBI Taxonomy" id="298596"/>
    <lineage>
        <taxon>Bacteria</taxon>
        <taxon>Bacillati</taxon>
        <taxon>Bacillota</taxon>
        <taxon>Bacilli</taxon>
        <taxon>Bacillales</taxon>
        <taxon>Caryophanaceae</taxon>
        <taxon>Sporosarcina</taxon>
    </lineage>
</organism>
<dbReference type="CDD" id="cd10802">
    <property type="entry name" value="YdjC_TTHB029_like"/>
    <property type="match status" value="1"/>
</dbReference>
<dbReference type="EMBL" id="CP017560">
    <property type="protein sequence ID" value="AOV09268.1"/>
    <property type="molecule type" value="Genomic_DNA"/>
</dbReference>
<evidence type="ECO:0000256" key="5">
    <source>
        <dbReference type="ARBA" id="ARBA00023277"/>
    </source>
</evidence>